<feature type="compositionally biased region" description="Basic and acidic residues" evidence="1">
    <location>
        <begin position="269"/>
        <end position="290"/>
    </location>
</feature>
<sequence length="557" mass="62940">MNANDQINDISLKTLRLKSSGIFHQLNITENNENTPPNINVLSEQNEETLHAPAKSLRPQLKHKSLRNNEEFEFSKADKSILPMDANKQLNDIFLNKTLRLKSSSILDQLNNTETDENTPPNIKVLSEQNEKTVHAPAKSIKPRLKHKSLKNNEEFDFTKADQPILPMDANKQINDISVKTLKSCGILDQPNNTETDENTPPNTKVLSDRNEETLHAPAKSLKPRSKNDEELEFSKADHYNPRDVKDQMIDISLKTLRLKSSGILDQLNKTDENTPPKTEVSTEKKEETLHASAESSRLSSNDCTYYHNTKETKISITTDSRAESSQQRATTSMPTAVFKKTDVCISFNFPNHFASTPIIHKTVKIKQINITDEISKIPKDLLSSKSNTLSLPNNYSSEETNECKDLAICDSKSENKKSSKGFVTVSSMTDLSLWTSMTRIFRTVFGGLHSRSKDVLDASSSNLNRDSFKRPLSESDSSPPHVKRFKFSDIKGRRPIREPFELPFRVALSRAPSSDRVATSGYARTVYEAGPRCKILWDRATQTDDYLMDGWQPQLK</sequence>
<keyword evidence="3" id="KW-1185">Reference proteome</keyword>
<dbReference type="OrthoDB" id="8122210at2759"/>
<feature type="compositionally biased region" description="Low complexity" evidence="1">
    <location>
        <begin position="191"/>
        <end position="204"/>
    </location>
</feature>
<reference evidence="2" key="1">
    <citation type="submission" date="2022-01" db="EMBL/GenBank/DDBJ databases">
        <authorList>
            <person name="King R."/>
        </authorList>
    </citation>
    <scope>NUCLEOTIDE SEQUENCE</scope>
</reference>
<feature type="region of interest" description="Disordered" evidence="1">
    <location>
        <begin position="267"/>
        <end position="303"/>
    </location>
</feature>
<name>A0A9P0DFG9_9CUCU</name>
<feature type="region of interest" description="Disordered" evidence="1">
    <location>
        <begin position="189"/>
        <end position="240"/>
    </location>
</feature>
<evidence type="ECO:0000256" key="1">
    <source>
        <dbReference type="SAM" id="MobiDB-lite"/>
    </source>
</evidence>
<feature type="compositionally biased region" description="Polar residues" evidence="1">
    <location>
        <begin position="294"/>
        <end position="303"/>
    </location>
</feature>
<dbReference type="Proteomes" id="UP001152799">
    <property type="component" value="Chromosome 1"/>
</dbReference>
<evidence type="ECO:0000313" key="2">
    <source>
        <dbReference type="EMBL" id="CAH1120952.1"/>
    </source>
</evidence>
<gene>
    <name evidence="2" type="ORF">CEUTPL_LOCUS95</name>
</gene>
<dbReference type="EMBL" id="OU892277">
    <property type="protein sequence ID" value="CAH1120952.1"/>
    <property type="molecule type" value="Genomic_DNA"/>
</dbReference>
<proteinExistence type="predicted"/>
<protein>
    <submittedName>
        <fullName evidence="2">Uncharacterized protein</fullName>
    </submittedName>
</protein>
<organism evidence="2 3">
    <name type="scientific">Ceutorhynchus assimilis</name>
    <name type="common">cabbage seed weevil</name>
    <dbReference type="NCBI Taxonomy" id="467358"/>
    <lineage>
        <taxon>Eukaryota</taxon>
        <taxon>Metazoa</taxon>
        <taxon>Ecdysozoa</taxon>
        <taxon>Arthropoda</taxon>
        <taxon>Hexapoda</taxon>
        <taxon>Insecta</taxon>
        <taxon>Pterygota</taxon>
        <taxon>Neoptera</taxon>
        <taxon>Endopterygota</taxon>
        <taxon>Coleoptera</taxon>
        <taxon>Polyphaga</taxon>
        <taxon>Cucujiformia</taxon>
        <taxon>Curculionidae</taxon>
        <taxon>Ceutorhynchinae</taxon>
        <taxon>Ceutorhynchus</taxon>
    </lineage>
</organism>
<accession>A0A9P0DFG9</accession>
<feature type="compositionally biased region" description="Basic and acidic residues" evidence="1">
    <location>
        <begin position="226"/>
        <end position="240"/>
    </location>
</feature>
<dbReference type="AlphaFoldDB" id="A0A9P0DFG9"/>
<evidence type="ECO:0000313" key="3">
    <source>
        <dbReference type="Proteomes" id="UP001152799"/>
    </source>
</evidence>